<dbReference type="InterPro" id="IPR035919">
    <property type="entry name" value="EAL_sf"/>
</dbReference>
<dbReference type="NCBIfam" id="TIGR00254">
    <property type="entry name" value="GGDEF"/>
    <property type="match status" value="1"/>
</dbReference>
<dbReference type="Pfam" id="PF00563">
    <property type="entry name" value="EAL"/>
    <property type="match status" value="1"/>
</dbReference>
<evidence type="ECO:0000259" key="4">
    <source>
        <dbReference type="PROSITE" id="PS50883"/>
    </source>
</evidence>
<evidence type="ECO:0000259" key="5">
    <source>
        <dbReference type="PROSITE" id="PS50887"/>
    </source>
</evidence>
<dbReference type="InterPro" id="IPR029787">
    <property type="entry name" value="Nucleotide_cyclase"/>
</dbReference>
<dbReference type="SUPFAM" id="SSF55073">
    <property type="entry name" value="Nucleotide cyclase"/>
    <property type="match status" value="1"/>
</dbReference>
<dbReference type="Pfam" id="PF11849">
    <property type="entry name" value="DUF3369"/>
    <property type="match status" value="1"/>
</dbReference>
<evidence type="ECO:0000259" key="3">
    <source>
        <dbReference type="PROSITE" id="PS50110"/>
    </source>
</evidence>
<dbReference type="EMBL" id="JAQSIO010000001">
    <property type="protein sequence ID" value="MDD0813577.1"/>
    <property type="molecule type" value="Genomic_DNA"/>
</dbReference>
<dbReference type="SUPFAM" id="SSF141868">
    <property type="entry name" value="EAL domain-like"/>
    <property type="match status" value="1"/>
</dbReference>
<gene>
    <name evidence="6" type="ORF">PSQ39_02930</name>
</gene>
<dbReference type="PROSITE" id="PS50883">
    <property type="entry name" value="EAL"/>
    <property type="match status" value="1"/>
</dbReference>
<feature type="modified residue" description="4-aspartylphosphate" evidence="1">
    <location>
        <position position="89"/>
    </location>
</feature>
<accession>A0ABT5MAG5</accession>
<dbReference type="InterPro" id="IPR043128">
    <property type="entry name" value="Rev_trsase/Diguanyl_cyclase"/>
</dbReference>
<dbReference type="Gene3D" id="3.20.20.450">
    <property type="entry name" value="EAL domain"/>
    <property type="match status" value="1"/>
</dbReference>
<dbReference type="InterPro" id="IPR021800">
    <property type="entry name" value="DUF3369"/>
</dbReference>
<dbReference type="InterPro" id="IPR011006">
    <property type="entry name" value="CheY-like_superfamily"/>
</dbReference>
<feature type="region of interest" description="Disordered" evidence="2">
    <location>
        <begin position="1"/>
        <end position="27"/>
    </location>
</feature>
<dbReference type="SMART" id="SM00267">
    <property type="entry name" value="GGDEF"/>
    <property type="match status" value="1"/>
</dbReference>
<dbReference type="InterPro" id="IPR000160">
    <property type="entry name" value="GGDEF_dom"/>
</dbReference>
<keyword evidence="7" id="KW-1185">Reference proteome</keyword>
<feature type="domain" description="GGDEF" evidence="5">
    <location>
        <begin position="357"/>
        <end position="485"/>
    </location>
</feature>
<keyword evidence="1" id="KW-0597">Phosphoprotein</keyword>
<feature type="compositionally biased region" description="Pro residues" evidence="2">
    <location>
        <begin position="17"/>
        <end position="26"/>
    </location>
</feature>
<evidence type="ECO:0000256" key="2">
    <source>
        <dbReference type="SAM" id="MobiDB-lite"/>
    </source>
</evidence>
<dbReference type="PROSITE" id="PS50887">
    <property type="entry name" value="GGDEF"/>
    <property type="match status" value="1"/>
</dbReference>
<dbReference type="CDD" id="cd01948">
    <property type="entry name" value="EAL"/>
    <property type="match status" value="1"/>
</dbReference>
<dbReference type="PANTHER" id="PTHR33121:SF70">
    <property type="entry name" value="SIGNALING PROTEIN YKOW"/>
    <property type="match status" value="1"/>
</dbReference>
<reference evidence="6 7" key="1">
    <citation type="submission" date="2023-02" db="EMBL/GenBank/DDBJ databases">
        <title>Bacterial whole genome sequence for Curvibacter sp. HBC28.</title>
        <authorList>
            <person name="Le V."/>
            <person name="Ko S.-R."/>
            <person name="Ahn C.-Y."/>
            <person name="Oh H.-M."/>
        </authorList>
    </citation>
    <scope>NUCLEOTIDE SEQUENCE [LARGE SCALE GENOMIC DNA]</scope>
    <source>
        <strain evidence="6 7">HBC28</strain>
    </source>
</reference>
<dbReference type="SUPFAM" id="SSF52172">
    <property type="entry name" value="CheY-like"/>
    <property type="match status" value="1"/>
</dbReference>
<dbReference type="CDD" id="cd01949">
    <property type="entry name" value="GGDEF"/>
    <property type="match status" value="1"/>
</dbReference>
<dbReference type="InterPro" id="IPR050706">
    <property type="entry name" value="Cyclic-di-GMP_PDE-like"/>
</dbReference>
<dbReference type="SMART" id="SM00448">
    <property type="entry name" value="REC"/>
    <property type="match status" value="1"/>
</dbReference>
<dbReference type="SMART" id="SM00052">
    <property type="entry name" value="EAL"/>
    <property type="match status" value="1"/>
</dbReference>
<dbReference type="Gene3D" id="3.40.50.2300">
    <property type="match status" value="1"/>
</dbReference>
<dbReference type="PANTHER" id="PTHR33121">
    <property type="entry name" value="CYCLIC DI-GMP PHOSPHODIESTERASE PDEF"/>
    <property type="match status" value="1"/>
</dbReference>
<feature type="domain" description="EAL" evidence="4">
    <location>
        <begin position="494"/>
        <end position="749"/>
    </location>
</feature>
<proteinExistence type="predicted"/>
<dbReference type="Gene3D" id="3.30.70.270">
    <property type="match status" value="1"/>
</dbReference>
<dbReference type="Pfam" id="PF00990">
    <property type="entry name" value="GGDEF"/>
    <property type="match status" value="1"/>
</dbReference>
<evidence type="ECO:0000256" key="1">
    <source>
        <dbReference type="PROSITE-ProRule" id="PRU00169"/>
    </source>
</evidence>
<comment type="caution">
    <text evidence="6">The sequence shown here is derived from an EMBL/GenBank/DDBJ whole genome shotgun (WGS) entry which is preliminary data.</text>
</comment>
<evidence type="ECO:0000313" key="7">
    <source>
        <dbReference type="Proteomes" id="UP001528672"/>
    </source>
</evidence>
<dbReference type="PROSITE" id="PS50110">
    <property type="entry name" value="RESPONSE_REGULATORY"/>
    <property type="match status" value="1"/>
</dbReference>
<dbReference type="InterPro" id="IPR001633">
    <property type="entry name" value="EAL_dom"/>
</dbReference>
<name>A0ABT5MAG5_9BURK</name>
<dbReference type="RefSeq" id="WP_273925094.1">
    <property type="nucleotide sequence ID" value="NZ_JAQSIO010000001.1"/>
</dbReference>
<sequence length="755" mass="83515">MSTDALIPFIDEEMPPEGSPSPPVAPKPVRQPWRILIVDDDADVHESTAYALRGLEIAERKLHLLHAHSSTEGIELLRREHDVAVILLDVVMETEHAGLAMVDSIRNGLNLHNTRIILRTGQPGQAPEIETIRRYDINDYKTKSELTRGKLYATLTAAIRSYDQLRRLDASRRGLEKIVAASHYFLAEQGLQTFAEGVITQMASLMGLEPEGLVCASQAPSSAQTPEGDYIVIAAAGPYRHLMQKRLSDIDNPDIVAQLSKSLAERRSIVGSDSLTLFFAGRDQQDFAAFVGASGPLREVDHHLLEVFCTNIALCASNVTLFDRLRSVAFEDRQLGIPNRSALIQHLDALVNEDQLAGVVLAKIDVDQFAETNDMFGHRYGDLLLGAMARRLSERLADRCFIARVAGNTFAVVGCHEVVCPEVLKPLFDEAFVVENIDRRLSVCMSLVRCEDAPVLNGNELLKDASIAMKRAKAAGQGRIEYFTPALGADSKERTRLLHGLHRAFDHDRLFLVYQPQLSLGTGEVLGVEALLRWRAEDGSMVPPDRFIPVAERSGLIVNLGTWVLRTALYDLSRLHALGFTGLRMAVNVSAVQFSQPDFLDILDEALRDNSVVTPERLELEITESVAMVGMERVAALMREIQARRVAVAIDDFGTGFSSLSYLDCLPADRLKIDRAFVNLLDTDRPGARIARMIVPLGRQLGMKVLAEGVETETQAQILRELGCDEAQGYLYARPMPLDQLQSWLTQHQPQGGQA</sequence>
<evidence type="ECO:0000313" key="6">
    <source>
        <dbReference type="EMBL" id="MDD0813577.1"/>
    </source>
</evidence>
<organism evidence="6 7">
    <name type="scientific">Curvibacter microcysteis</name>
    <dbReference type="NCBI Taxonomy" id="3026419"/>
    <lineage>
        <taxon>Bacteria</taxon>
        <taxon>Pseudomonadati</taxon>
        <taxon>Pseudomonadota</taxon>
        <taxon>Betaproteobacteria</taxon>
        <taxon>Burkholderiales</taxon>
        <taxon>Comamonadaceae</taxon>
        <taxon>Curvibacter</taxon>
    </lineage>
</organism>
<protein>
    <submittedName>
        <fullName evidence="6">EAL domain-containing protein</fullName>
    </submittedName>
</protein>
<feature type="domain" description="Response regulatory" evidence="3">
    <location>
        <begin position="34"/>
        <end position="158"/>
    </location>
</feature>
<dbReference type="InterPro" id="IPR001789">
    <property type="entry name" value="Sig_transdc_resp-reg_receiver"/>
</dbReference>
<dbReference type="Proteomes" id="UP001528672">
    <property type="component" value="Unassembled WGS sequence"/>
</dbReference>